<keyword evidence="4" id="KW-1185">Reference proteome</keyword>
<evidence type="ECO:0000313" key="3">
    <source>
        <dbReference type="EMBL" id="MBZ5708717.1"/>
    </source>
</evidence>
<protein>
    <submittedName>
        <fullName evidence="3">SDR family oxidoreductase</fullName>
    </submittedName>
</protein>
<dbReference type="RefSeq" id="WP_224190485.1">
    <property type="nucleotide sequence ID" value="NZ_JAIRAU010000001.1"/>
</dbReference>
<evidence type="ECO:0000313" key="4">
    <source>
        <dbReference type="Proteomes" id="UP001139031"/>
    </source>
</evidence>
<dbReference type="Gene3D" id="3.40.50.720">
    <property type="entry name" value="NAD(P)-binding Rossmann-like Domain"/>
    <property type="match status" value="1"/>
</dbReference>
<reference evidence="3" key="1">
    <citation type="submission" date="2021-08" db="EMBL/GenBank/DDBJ databases">
        <authorList>
            <person name="Stevens D.C."/>
        </authorList>
    </citation>
    <scope>NUCLEOTIDE SEQUENCE</scope>
    <source>
        <strain evidence="3">DSM 53165</strain>
    </source>
</reference>
<dbReference type="PRINTS" id="PR00080">
    <property type="entry name" value="SDRFAMILY"/>
</dbReference>
<dbReference type="PANTHER" id="PTHR43639">
    <property type="entry name" value="OXIDOREDUCTASE, SHORT-CHAIN DEHYDROGENASE/REDUCTASE FAMILY (AFU_ORTHOLOGUE AFUA_5G02870)"/>
    <property type="match status" value="1"/>
</dbReference>
<keyword evidence="2" id="KW-0560">Oxidoreductase</keyword>
<sequence length="242" mass="25885">MPLALVTGGAVRVGAAITRALAAAGFDVVVHARRSLSQADALVQELRDAGRRAWVAPADFATPHGPLELAEQVRRRHPSLDLLVNNAASYEHLAFEAITRERLESMLAVNLHAPFLLTQALLPSLRAADAACVVNITDMAVTRPYTATHAFSHYLAGKAALEQLTRAWALELGPAIRVNAVAPGPVAIADETTDEQRQDILRRTPLRREGSPEDVARAVVFLATAPYVSGQTLRVDGGLSIA</sequence>
<dbReference type="PANTHER" id="PTHR43639:SF1">
    <property type="entry name" value="SHORT-CHAIN DEHYDROGENASE_REDUCTASE FAMILY PROTEIN"/>
    <property type="match status" value="1"/>
</dbReference>
<dbReference type="PRINTS" id="PR00081">
    <property type="entry name" value="GDHRDH"/>
</dbReference>
<accession>A0ABS7TKG1</accession>
<evidence type="ECO:0000256" key="1">
    <source>
        <dbReference type="ARBA" id="ARBA00006484"/>
    </source>
</evidence>
<name>A0ABS7TKG1_9BACT</name>
<dbReference type="InterPro" id="IPR036291">
    <property type="entry name" value="NAD(P)-bd_dom_sf"/>
</dbReference>
<gene>
    <name evidence="3" type="ORF">K7C98_05575</name>
</gene>
<comment type="similarity">
    <text evidence="1">Belongs to the short-chain dehydrogenases/reductases (SDR) family.</text>
</comment>
<dbReference type="InterPro" id="IPR002347">
    <property type="entry name" value="SDR_fam"/>
</dbReference>
<dbReference type="Proteomes" id="UP001139031">
    <property type="component" value="Unassembled WGS sequence"/>
</dbReference>
<dbReference type="EMBL" id="JAIRAU010000001">
    <property type="protein sequence ID" value="MBZ5708717.1"/>
    <property type="molecule type" value="Genomic_DNA"/>
</dbReference>
<evidence type="ECO:0000256" key="2">
    <source>
        <dbReference type="ARBA" id="ARBA00023002"/>
    </source>
</evidence>
<dbReference type="Pfam" id="PF13561">
    <property type="entry name" value="adh_short_C2"/>
    <property type="match status" value="1"/>
</dbReference>
<proteinExistence type="inferred from homology"/>
<organism evidence="3 4">
    <name type="scientific">Nannocystis pusilla</name>
    <dbReference type="NCBI Taxonomy" id="889268"/>
    <lineage>
        <taxon>Bacteria</taxon>
        <taxon>Pseudomonadati</taxon>
        <taxon>Myxococcota</taxon>
        <taxon>Polyangia</taxon>
        <taxon>Nannocystales</taxon>
        <taxon>Nannocystaceae</taxon>
        <taxon>Nannocystis</taxon>
    </lineage>
</organism>
<comment type="caution">
    <text evidence="3">The sequence shown here is derived from an EMBL/GenBank/DDBJ whole genome shotgun (WGS) entry which is preliminary data.</text>
</comment>
<dbReference type="SUPFAM" id="SSF51735">
    <property type="entry name" value="NAD(P)-binding Rossmann-fold domains"/>
    <property type="match status" value="1"/>
</dbReference>